<feature type="transmembrane region" description="Helical" evidence="1">
    <location>
        <begin position="107"/>
        <end position="128"/>
    </location>
</feature>
<gene>
    <name evidence="2" type="ORF">IC614_09865</name>
</gene>
<proteinExistence type="predicted"/>
<evidence type="ECO:0000256" key="1">
    <source>
        <dbReference type="SAM" id="Phobius"/>
    </source>
</evidence>
<feature type="transmembrane region" description="Helical" evidence="1">
    <location>
        <begin position="189"/>
        <end position="215"/>
    </location>
</feature>
<evidence type="ECO:0000313" key="3">
    <source>
        <dbReference type="Proteomes" id="UP000594873"/>
    </source>
</evidence>
<feature type="transmembrane region" description="Helical" evidence="1">
    <location>
        <begin position="373"/>
        <end position="389"/>
    </location>
</feature>
<dbReference type="EMBL" id="CP065592">
    <property type="protein sequence ID" value="QPQ54628.1"/>
    <property type="molecule type" value="Genomic_DNA"/>
</dbReference>
<feature type="transmembrane region" description="Helical" evidence="1">
    <location>
        <begin position="261"/>
        <end position="280"/>
    </location>
</feature>
<accession>A0A7T2GIR9</accession>
<feature type="transmembrane region" description="Helical" evidence="1">
    <location>
        <begin position="423"/>
        <end position="444"/>
    </location>
</feature>
<keyword evidence="1" id="KW-0472">Membrane</keyword>
<organism evidence="2 3">
    <name type="scientific">Allosphingosinicella flava</name>
    <dbReference type="NCBI Taxonomy" id="2771430"/>
    <lineage>
        <taxon>Bacteria</taxon>
        <taxon>Pseudomonadati</taxon>
        <taxon>Pseudomonadota</taxon>
        <taxon>Alphaproteobacteria</taxon>
        <taxon>Sphingomonadales</taxon>
        <taxon>Sphingomonadaceae</taxon>
        <taxon>Allosphingosinicella</taxon>
    </lineage>
</organism>
<feature type="transmembrane region" description="Helical" evidence="1">
    <location>
        <begin position="342"/>
        <end position="361"/>
    </location>
</feature>
<dbReference type="RefSeq" id="WP_200971187.1">
    <property type="nucleotide sequence ID" value="NZ_CP065592.1"/>
</dbReference>
<feature type="transmembrane region" description="Helical" evidence="1">
    <location>
        <begin position="287"/>
        <end position="306"/>
    </location>
</feature>
<feature type="transmembrane region" description="Helical" evidence="1">
    <location>
        <begin position="12"/>
        <end position="30"/>
    </location>
</feature>
<name>A0A7T2GIR9_9SPHN</name>
<keyword evidence="1" id="KW-1133">Transmembrane helix</keyword>
<feature type="transmembrane region" description="Helical" evidence="1">
    <location>
        <begin position="395"/>
        <end position="416"/>
    </location>
</feature>
<feature type="transmembrane region" description="Helical" evidence="1">
    <location>
        <begin position="134"/>
        <end position="154"/>
    </location>
</feature>
<feature type="transmembrane region" description="Helical" evidence="1">
    <location>
        <begin position="227"/>
        <end position="249"/>
    </location>
</feature>
<dbReference type="AlphaFoldDB" id="A0A7T2GIR9"/>
<keyword evidence="3" id="KW-1185">Reference proteome</keyword>
<dbReference type="Proteomes" id="UP000594873">
    <property type="component" value="Chromosome"/>
</dbReference>
<dbReference type="KEGG" id="sflv:IC614_09865"/>
<evidence type="ECO:0000313" key="2">
    <source>
        <dbReference type="EMBL" id="QPQ54628.1"/>
    </source>
</evidence>
<protein>
    <submittedName>
        <fullName evidence="2">AcrB/AcrD/AcrF family protein</fullName>
    </submittedName>
</protein>
<keyword evidence="1" id="KW-0812">Transmembrane</keyword>
<reference evidence="2 3" key="1">
    <citation type="submission" date="2020-11" db="EMBL/GenBank/DDBJ databases">
        <title>Genome seq and assembly of Sphingosinicella sp.</title>
        <authorList>
            <person name="Chhetri G."/>
        </authorList>
    </citation>
    <scope>NUCLEOTIDE SEQUENCE [LARGE SCALE GENOMIC DNA]</scope>
    <source>
        <strain evidence="2 3">UDD2</strain>
    </source>
</reference>
<sequence length="593" mass="64032">MADGIEGWAGRHWRWLTALAFILVAAWLLYQRWALIQGFAPVDTDDHMRIMQVRAWLAGQGWFDLRQYRMDPPYGANIHWSRIPDLPIAGLILLLKPFFGGAMAEKAALSLAPFLPMAVTMTAIAILARRLLSPPAFALGIAILFCAASVRGMWMPLRVDHHGWQLAFLSLVMLGLADDRRARGGLTVGIATALSLAVGLEMLLYLALAGAAIGLMWVRDGGEARRLAAYGASLATGTALGYLLFASHANRLPVCDALSPVWLSAMSAAGALSVLLGLFVRGGALQRLGLAALGGAALAAGFALAWPDCLGRLEGVPPELQRLWLDNVKEARPVYTHNLQTIVMMTTLPLMGLIGYAMMLWRTRRDGRRLTRWAALAALALVAAALLLWQTRAAAAAQLLAVPGAAALAWILVPLLRRRASVAVRLAGVALLFALITGVGPQWIASRFAEKPGPMRRAVGAANTRCPSIAALRPIARQPRGYVLTFVDLGPRLITMTHHDAVAGPYHRNAEAILDVQRAFRGSAANARATVARRGIDYVLICPNLSESTIYKNQAPKGFYAQLAAGEVPGWLQPVPLPKDNPYKMWRVVKPGS</sequence>